<dbReference type="PROSITE" id="PS50048">
    <property type="entry name" value="ZN2_CY6_FUNGAL_2"/>
    <property type="match status" value="1"/>
</dbReference>
<feature type="region of interest" description="Disordered" evidence="6">
    <location>
        <begin position="56"/>
        <end position="91"/>
    </location>
</feature>
<evidence type="ECO:0000256" key="4">
    <source>
        <dbReference type="ARBA" id="ARBA00023163"/>
    </source>
</evidence>
<dbReference type="GO" id="GO:0006351">
    <property type="term" value="P:DNA-templated transcription"/>
    <property type="evidence" value="ECO:0007669"/>
    <property type="project" value="InterPro"/>
</dbReference>
<dbReference type="GO" id="GO:0008270">
    <property type="term" value="F:zinc ion binding"/>
    <property type="evidence" value="ECO:0007669"/>
    <property type="project" value="InterPro"/>
</dbReference>
<dbReference type="Pfam" id="PF04082">
    <property type="entry name" value="Fungal_trans"/>
    <property type="match status" value="1"/>
</dbReference>
<dbReference type="SMART" id="SM00066">
    <property type="entry name" value="GAL4"/>
    <property type="match status" value="1"/>
</dbReference>
<evidence type="ECO:0000256" key="1">
    <source>
        <dbReference type="ARBA" id="ARBA00022723"/>
    </source>
</evidence>
<dbReference type="AlphaFoldDB" id="A0A9W4KCY4"/>
<protein>
    <recommendedName>
        <fullName evidence="7">Zn(2)-C6 fungal-type domain-containing protein</fullName>
    </recommendedName>
</protein>
<dbReference type="GO" id="GO:0000981">
    <property type="term" value="F:DNA-binding transcription factor activity, RNA polymerase II-specific"/>
    <property type="evidence" value="ECO:0007669"/>
    <property type="project" value="InterPro"/>
</dbReference>
<evidence type="ECO:0000256" key="3">
    <source>
        <dbReference type="ARBA" id="ARBA00023125"/>
    </source>
</evidence>
<dbReference type="InterPro" id="IPR036864">
    <property type="entry name" value="Zn2-C6_fun-type_DNA-bd_sf"/>
</dbReference>
<dbReference type="Pfam" id="PF00172">
    <property type="entry name" value="Zn_clus"/>
    <property type="match status" value="1"/>
</dbReference>
<dbReference type="PANTHER" id="PTHR47424">
    <property type="entry name" value="REGULATORY PROTEIN GAL4"/>
    <property type="match status" value="1"/>
</dbReference>
<reference evidence="8" key="1">
    <citation type="submission" date="2021-07" db="EMBL/GenBank/DDBJ databases">
        <authorList>
            <person name="Branca A.L. A."/>
        </authorList>
    </citation>
    <scope>NUCLEOTIDE SEQUENCE</scope>
</reference>
<dbReference type="InterPro" id="IPR051127">
    <property type="entry name" value="Fungal_SecMet_Regulators"/>
</dbReference>
<gene>
    <name evidence="8" type="ORF">PEGY_LOCUS2917</name>
</gene>
<feature type="compositionally biased region" description="Polar residues" evidence="6">
    <location>
        <begin position="80"/>
        <end position="91"/>
    </location>
</feature>
<feature type="region of interest" description="Disordered" evidence="6">
    <location>
        <begin position="610"/>
        <end position="642"/>
    </location>
</feature>
<evidence type="ECO:0000256" key="6">
    <source>
        <dbReference type="SAM" id="MobiDB-lite"/>
    </source>
</evidence>
<evidence type="ECO:0000256" key="2">
    <source>
        <dbReference type="ARBA" id="ARBA00023015"/>
    </source>
</evidence>
<keyword evidence="2" id="KW-0805">Transcription regulation</keyword>
<keyword evidence="5" id="KW-0539">Nucleus</keyword>
<dbReference type="SMART" id="SM00906">
    <property type="entry name" value="Fungal_trans"/>
    <property type="match status" value="1"/>
</dbReference>
<dbReference type="OrthoDB" id="2123952at2759"/>
<dbReference type="Proteomes" id="UP001154252">
    <property type="component" value="Unassembled WGS sequence"/>
</dbReference>
<keyword evidence="9" id="KW-1185">Reference proteome</keyword>
<evidence type="ECO:0000256" key="5">
    <source>
        <dbReference type="ARBA" id="ARBA00023242"/>
    </source>
</evidence>
<dbReference type="InterPro" id="IPR001138">
    <property type="entry name" value="Zn2Cys6_DnaBD"/>
</dbReference>
<dbReference type="CDD" id="cd12148">
    <property type="entry name" value="fungal_TF_MHR"/>
    <property type="match status" value="1"/>
</dbReference>
<organism evidence="8 9">
    <name type="scientific">Penicillium egyptiacum</name>
    <dbReference type="NCBI Taxonomy" id="1303716"/>
    <lineage>
        <taxon>Eukaryota</taxon>
        <taxon>Fungi</taxon>
        <taxon>Dikarya</taxon>
        <taxon>Ascomycota</taxon>
        <taxon>Pezizomycotina</taxon>
        <taxon>Eurotiomycetes</taxon>
        <taxon>Eurotiomycetidae</taxon>
        <taxon>Eurotiales</taxon>
        <taxon>Aspergillaceae</taxon>
        <taxon>Penicillium</taxon>
    </lineage>
</organism>
<feature type="domain" description="Zn(2)-C6 fungal-type" evidence="7">
    <location>
        <begin position="17"/>
        <end position="46"/>
    </location>
</feature>
<dbReference type="CDD" id="cd00067">
    <property type="entry name" value="GAL4"/>
    <property type="match status" value="1"/>
</dbReference>
<keyword evidence="1" id="KW-0479">Metal-binding</keyword>
<dbReference type="GO" id="GO:0000978">
    <property type="term" value="F:RNA polymerase II cis-regulatory region sequence-specific DNA binding"/>
    <property type="evidence" value="ECO:0007669"/>
    <property type="project" value="TreeGrafter"/>
</dbReference>
<dbReference type="SUPFAM" id="SSF57701">
    <property type="entry name" value="Zn2/Cys6 DNA-binding domain"/>
    <property type="match status" value="1"/>
</dbReference>
<evidence type="ECO:0000313" key="8">
    <source>
        <dbReference type="EMBL" id="CAG8891892.1"/>
    </source>
</evidence>
<dbReference type="InterPro" id="IPR007219">
    <property type="entry name" value="XnlR_reg_dom"/>
</dbReference>
<name>A0A9W4KCY4_9EURO</name>
<evidence type="ECO:0000259" key="7">
    <source>
        <dbReference type="PROSITE" id="PS50048"/>
    </source>
</evidence>
<evidence type="ECO:0000313" key="9">
    <source>
        <dbReference type="Proteomes" id="UP001154252"/>
    </source>
</evidence>
<keyword evidence="3" id="KW-0238">DNA-binding</keyword>
<dbReference type="GO" id="GO:0005634">
    <property type="term" value="C:nucleus"/>
    <property type="evidence" value="ECO:0007669"/>
    <property type="project" value="TreeGrafter"/>
</dbReference>
<dbReference type="EMBL" id="CAJVRC010000845">
    <property type="protein sequence ID" value="CAG8891892.1"/>
    <property type="molecule type" value="Genomic_DNA"/>
</dbReference>
<accession>A0A9W4KCY4</accession>
<dbReference type="PANTHER" id="PTHR47424:SF15">
    <property type="entry name" value="ZN(II)2CYS6 TRANSCRIPTION FACTOR (EUROFUNG)"/>
    <property type="match status" value="1"/>
</dbReference>
<dbReference type="PROSITE" id="PS00463">
    <property type="entry name" value="ZN2_CY6_FUNGAL_1"/>
    <property type="match status" value="1"/>
</dbReference>
<proteinExistence type="predicted"/>
<dbReference type="GO" id="GO:0000435">
    <property type="term" value="P:positive regulation of transcription from RNA polymerase II promoter by galactose"/>
    <property type="evidence" value="ECO:0007669"/>
    <property type="project" value="TreeGrafter"/>
</dbReference>
<dbReference type="Gene3D" id="4.10.240.10">
    <property type="entry name" value="Zn(2)-C6 fungal-type DNA-binding domain"/>
    <property type="match status" value="1"/>
</dbReference>
<comment type="caution">
    <text evidence="8">The sequence shown here is derived from an EMBL/GenBank/DDBJ whole genome shotgun (WGS) entry which is preliminary data.</text>
</comment>
<sequence>MSETSDKAQPGWRIPRACQECRKRKIKCNGLTPCKTCQLRNTPCIYRDYIRHRRKKHEYEEAGKRNSPRQASPSGVPPSGQHTASVMNDFPNSVSATHMTSPSCRMQLYYGPTSHFSLMQHIYRDLISNPTSHPEPSGGVEEAGAGLDLFSFRRIFFGTPDFHESTKSLGTGELPMMFLPYDLAKLFLSRFLSSFYHLMPYRPKIYYEQCLDRLYNSSLTEHLDALTQAIVLLAMASAALGTEHFAWGDVLFERVKASLTALYANYQNEQGRPNSVFLHLGSASRKALSAGLHKDVPNDVDQTPENIEERRVTFWSLYIFETWFCFHVGRPTSLSLKDVAIEYAQDPFIQLLVQLCKTISRSVNEIYGQRHESLLHMWRVARSIADDIRGHEAHLQQALGLGLDDGIQAGSLGVRQIIFITLYYHTLLLTFRPFVIFRGHWQRERNIAPNQSSTNVTNRPRQTPSWLNEACNHAITAAQKTLHHLCAASSVNNFVLELRYHGFFFGNSVFTLIYEFIHNPDVAPVYLPWVYASLQTLSTMRAGDPIASSISAIQTVLHNINPSYEWVPVLATTADSIVPPGRSAIQLDLTPDRRHRSLLNNPAITQNPSLGVRPGILTSPRDLPHVQNLGTPETGGSSGSGEDLLDFTQSDMGWDFDFSTMDLDAFFSVYQPNDAAAF</sequence>
<keyword evidence="4" id="KW-0804">Transcription</keyword>